<keyword evidence="13 15" id="KW-0472">Membrane</keyword>
<evidence type="ECO:0000256" key="7">
    <source>
        <dbReference type="ARBA" id="ARBA00022692"/>
    </source>
</evidence>
<evidence type="ECO:0000256" key="2">
    <source>
        <dbReference type="ARBA" id="ARBA00004651"/>
    </source>
</evidence>
<reference evidence="17 18" key="1">
    <citation type="submission" date="2018-06" db="EMBL/GenBank/DDBJ databases">
        <title>Nitrincola tibetense sp. nov., isolated from Lake XuguoCo on Tibetan Plateau.</title>
        <authorList>
            <person name="Xing P."/>
        </authorList>
    </citation>
    <scope>NUCLEOTIDE SEQUENCE [LARGE SCALE GENOMIC DNA]</scope>
    <source>
        <strain evidence="18">xg18</strain>
    </source>
</reference>
<keyword evidence="8" id="KW-0547">Nucleotide-binding</keyword>
<keyword evidence="10" id="KW-0067">ATP-binding</keyword>
<dbReference type="Pfam" id="PF14689">
    <property type="entry name" value="SPOB_a"/>
    <property type="match status" value="1"/>
</dbReference>
<evidence type="ECO:0000313" key="17">
    <source>
        <dbReference type="EMBL" id="RAU17248.1"/>
    </source>
</evidence>
<dbReference type="EMBL" id="QKRX01000011">
    <property type="protein sequence ID" value="RAU17248.1"/>
    <property type="molecule type" value="Genomic_DNA"/>
</dbReference>
<dbReference type="AlphaFoldDB" id="A0A364NJE9"/>
<dbReference type="InterPro" id="IPR004358">
    <property type="entry name" value="Sig_transdc_His_kin-like_C"/>
</dbReference>
<dbReference type="PRINTS" id="PR00344">
    <property type="entry name" value="BCTRLSENSOR"/>
</dbReference>
<comment type="catalytic activity">
    <reaction evidence="1">
        <text>ATP + protein L-histidine = ADP + protein N-phospho-L-histidine.</text>
        <dbReference type="EC" id="2.7.13.3"/>
    </reaction>
</comment>
<dbReference type="CDD" id="cd18773">
    <property type="entry name" value="PDC1_HK_sensor"/>
    <property type="match status" value="1"/>
</dbReference>
<dbReference type="SUPFAM" id="SSF55874">
    <property type="entry name" value="ATPase domain of HSP90 chaperone/DNA topoisomerase II/histidine kinase"/>
    <property type="match status" value="1"/>
</dbReference>
<feature type="transmembrane region" description="Helical" evidence="15">
    <location>
        <begin position="170"/>
        <end position="191"/>
    </location>
</feature>
<comment type="caution">
    <text evidence="17">The sequence shown here is derived from an EMBL/GenBank/DDBJ whole genome shotgun (WGS) entry which is preliminary data.</text>
</comment>
<dbReference type="SUPFAM" id="SSF103190">
    <property type="entry name" value="Sensory domain-like"/>
    <property type="match status" value="1"/>
</dbReference>
<dbReference type="SUPFAM" id="SSF55785">
    <property type="entry name" value="PYP-like sensor domain (PAS domain)"/>
    <property type="match status" value="1"/>
</dbReference>
<dbReference type="InterPro" id="IPR003594">
    <property type="entry name" value="HATPase_dom"/>
</dbReference>
<keyword evidence="12" id="KW-0902">Two-component regulatory system</keyword>
<dbReference type="GO" id="GO:0005524">
    <property type="term" value="F:ATP binding"/>
    <property type="evidence" value="ECO:0007669"/>
    <property type="project" value="UniProtKB-KW"/>
</dbReference>
<accession>A0A364NJE9</accession>
<proteinExistence type="predicted"/>
<dbReference type="GO" id="GO:0005886">
    <property type="term" value="C:plasma membrane"/>
    <property type="evidence" value="ECO:0007669"/>
    <property type="project" value="UniProtKB-SubCell"/>
</dbReference>
<dbReference type="GO" id="GO:0006355">
    <property type="term" value="P:regulation of DNA-templated transcription"/>
    <property type="evidence" value="ECO:0007669"/>
    <property type="project" value="InterPro"/>
</dbReference>
<keyword evidence="11 15" id="KW-1133">Transmembrane helix</keyword>
<keyword evidence="7 15" id="KW-0812">Transmembrane</keyword>
<dbReference type="InterPro" id="IPR033463">
    <property type="entry name" value="sCache_3"/>
</dbReference>
<evidence type="ECO:0000256" key="4">
    <source>
        <dbReference type="ARBA" id="ARBA00022475"/>
    </source>
</evidence>
<evidence type="ECO:0000256" key="5">
    <source>
        <dbReference type="ARBA" id="ARBA00022553"/>
    </source>
</evidence>
<dbReference type="SMART" id="SM00091">
    <property type="entry name" value="PAS"/>
    <property type="match status" value="1"/>
</dbReference>
<evidence type="ECO:0000256" key="6">
    <source>
        <dbReference type="ARBA" id="ARBA00022679"/>
    </source>
</evidence>
<dbReference type="PROSITE" id="PS50109">
    <property type="entry name" value="HIS_KIN"/>
    <property type="match status" value="1"/>
</dbReference>
<organism evidence="17 18">
    <name type="scientific">Nitrincola tibetensis</name>
    <dbReference type="NCBI Taxonomy" id="2219697"/>
    <lineage>
        <taxon>Bacteria</taxon>
        <taxon>Pseudomonadati</taxon>
        <taxon>Pseudomonadota</taxon>
        <taxon>Gammaproteobacteria</taxon>
        <taxon>Oceanospirillales</taxon>
        <taxon>Oceanospirillaceae</taxon>
        <taxon>Nitrincola</taxon>
    </lineage>
</organism>
<evidence type="ECO:0000313" key="18">
    <source>
        <dbReference type="Proteomes" id="UP000250744"/>
    </source>
</evidence>
<keyword evidence="9 17" id="KW-0418">Kinase</keyword>
<evidence type="ECO:0000256" key="3">
    <source>
        <dbReference type="ARBA" id="ARBA00012438"/>
    </source>
</evidence>
<keyword evidence="6" id="KW-0808">Transferase</keyword>
<dbReference type="Gene3D" id="3.30.450.20">
    <property type="entry name" value="PAS domain"/>
    <property type="match status" value="2"/>
</dbReference>
<name>A0A364NJE9_9GAMM</name>
<dbReference type="Pfam" id="PF00989">
    <property type="entry name" value="PAS"/>
    <property type="match status" value="1"/>
</dbReference>
<keyword evidence="5" id="KW-0597">Phosphoprotein</keyword>
<dbReference type="InterPro" id="IPR005467">
    <property type="entry name" value="His_kinase_dom"/>
</dbReference>
<evidence type="ECO:0000256" key="10">
    <source>
        <dbReference type="ARBA" id="ARBA00022840"/>
    </source>
</evidence>
<evidence type="ECO:0000256" key="11">
    <source>
        <dbReference type="ARBA" id="ARBA00022989"/>
    </source>
</evidence>
<dbReference type="Gene3D" id="1.10.287.130">
    <property type="match status" value="1"/>
</dbReference>
<keyword evidence="18" id="KW-1185">Reference proteome</keyword>
<dbReference type="InterPro" id="IPR036890">
    <property type="entry name" value="HATPase_C_sf"/>
</dbReference>
<dbReference type="InterPro" id="IPR000014">
    <property type="entry name" value="PAS"/>
</dbReference>
<dbReference type="CDD" id="cd00130">
    <property type="entry name" value="PAS"/>
    <property type="match status" value="1"/>
</dbReference>
<dbReference type="InterPro" id="IPR013767">
    <property type="entry name" value="PAS_fold"/>
</dbReference>
<evidence type="ECO:0000256" key="13">
    <source>
        <dbReference type="ARBA" id="ARBA00023136"/>
    </source>
</evidence>
<dbReference type="InterPro" id="IPR035965">
    <property type="entry name" value="PAS-like_dom_sf"/>
</dbReference>
<evidence type="ECO:0000256" key="12">
    <source>
        <dbReference type="ARBA" id="ARBA00023012"/>
    </source>
</evidence>
<dbReference type="PANTHER" id="PTHR43547:SF3">
    <property type="entry name" value="SENSOR PROTEIN CITS"/>
    <property type="match status" value="1"/>
</dbReference>
<evidence type="ECO:0000256" key="1">
    <source>
        <dbReference type="ARBA" id="ARBA00000085"/>
    </source>
</evidence>
<dbReference type="OrthoDB" id="9792686at2"/>
<dbReference type="SMART" id="SM00387">
    <property type="entry name" value="HATPase_c"/>
    <property type="match status" value="1"/>
</dbReference>
<gene>
    <name evidence="17" type="ORF">DN062_13870</name>
</gene>
<comment type="subcellular location">
    <subcellularLocation>
        <location evidence="2">Cell membrane</location>
        <topology evidence="2">Multi-pass membrane protein</topology>
    </subcellularLocation>
</comment>
<dbReference type="Gene3D" id="3.30.565.10">
    <property type="entry name" value="Histidine kinase-like ATPase, C-terminal domain"/>
    <property type="match status" value="1"/>
</dbReference>
<feature type="coiled-coil region" evidence="14">
    <location>
        <begin position="315"/>
        <end position="342"/>
    </location>
</feature>
<feature type="domain" description="Histidine kinase" evidence="16">
    <location>
        <begin position="334"/>
        <end position="529"/>
    </location>
</feature>
<sequence>MYLTIKTKMMILIGSLVTVVLLLQGIYLNLNKAELISDQIGLRALNLAKAVAVIPELIHAFDLEDPAVVIQPLAESLRQATGAEYVVVGNREEIRYSHPVPERLGQRMVGGDNYAALMEGESYVSRATGTLGEAMRGKVPIVDANGDIIGVVSVGFMLDKVASDVDRMLYLGWLFIALSLLVGFAGAVWIANHVKKLILGLEPHEIARLVHEKEAILQSIHEGVVAINREGRITVLNQSAKRTLGVEGDQPCQGVPVEDLVPNSRLLDVLVSGERQFDRELWIGDVPVVVNRVPILNPAGEVDGAVSTFRSQKELLDVYRALKEASADVDQLREQAHEFSNKLYTISGLLQLNRPEEALALIHQESLVAQNQVAFLVRHLSDPVISAMLLGKIMRAQHMGIQFDIEDSSSIAMYLSFEGQDVLLKIMSNLLDNAFDAATLLPVAVPQVRLFFTDLGAQLLIEVEDNGPGLPADQFELITRRGYSTKEGRHRGIGLTLVRRLAEAKGGNIYLEESELGGACFVVSIDKSLISQKDNNL</sequence>
<dbReference type="InterPro" id="IPR016120">
    <property type="entry name" value="Sig_transdc_His_kin_SpoOB"/>
</dbReference>
<keyword evidence="4" id="KW-1003">Cell membrane</keyword>
<dbReference type="SUPFAM" id="SSF55890">
    <property type="entry name" value="Sporulation response regulatory protein Spo0B"/>
    <property type="match status" value="1"/>
</dbReference>
<evidence type="ECO:0000259" key="16">
    <source>
        <dbReference type="PROSITE" id="PS50109"/>
    </source>
</evidence>
<dbReference type="Pfam" id="PF17203">
    <property type="entry name" value="sCache_3_2"/>
    <property type="match status" value="1"/>
</dbReference>
<dbReference type="Pfam" id="PF02518">
    <property type="entry name" value="HATPase_c"/>
    <property type="match status" value="1"/>
</dbReference>
<keyword evidence="14" id="KW-0175">Coiled coil</keyword>
<dbReference type="Proteomes" id="UP000250744">
    <property type="component" value="Unassembled WGS sequence"/>
</dbReference>
<dbReference type="PANTHER" id="PTHR43547">
    <property type="entry name" value="TWO-COMPONENT HISTIDINE KINASE"/>
    <property type="match status" value="1"/>
</dbReference>
<dbReference type="InterPro" id="IPR039506">
    <property type="entry name" value="SPOB_a"/>
</dbReference>
<evidence type="ECO:0000256" key="8">
    <source>
        <dbReference type="ARBA" id="ARBA00022741"/>
    </source>
</evidence>
<dbReference type="EC" id="2.7.13.3" evidence="3"/>
<dbReference type="InterPro" id="IPR029151">
    <property type="entry name" value="Sensor-like_sf"/>
</dbReference>
<evidence type="ECO:0000256" key="9">
    <source>
        <dbReference type="ARBA" id="ARBA00022777"/>
    </source>
</evidence>
<dbReference type="GO" id="GO:0000155">
    <property type="term" value="F:phosphorelay sensor kinase activity"/>
    <property type="evidence" value="ECO:0007669"/>
    <property type="project" value="InterPro"/>
</dbReference>
<evidence type="ECO:0000256" key="14">
    <source>
        <dbReference type="SAM" id="Coils"/>
    </source>
</evidence>
<evidence type="ECO:0000256" key="15">
    <source>
        <dbReference type="SAM" id="Phobius"/>
    </source>
</evidence>
<protein>
    <recommendedName>
        <fullName evidence="3">histidine kinase</fullName>
        <ecNumber evidence="3">2.7.13.3</ecNumber>
    </recommendedName>
</protein>